<keyword evidence="7 12" id="KW-1133">Transmembrane helix</keyword>
<reference evidence="15 16" key="1">
    <citation type="submission" date="2020-05" db="EMBL/GenBank/DDBJ databases">
        <title>Draft Genome Sequence of Ochrobactrum soli Isolated from Stable Fly Gut.</title>
        <authorList>
            <person name="Pileggi M.T."/>
            <person name="Vazhakkala L.J."/>
            <person name="Wong C.N."/>
        </authorList>
    </citation>
    <scope>NUCLEOTIDE SEQUENCE [LARGE SCALE GENOMIC DNA]</scope>
    <source>
        <strain evidence="15 16">MTP-C0764</strain>
    </source>
</reference>
<evidence type="ECO:0000256" key="12">
    <source>
        <dbReference type="RuleBase" id="RU363032"/>
    </source>
</evidence>
<feature type="domain" description="ABC transmembrane type-1" evidence="14">
    <location>
        <begin position="64"/>
        <end position="270"/>
    </location>
</feature>
<dbReference type="FunFam" id="1.10.3720.10:FF:000006">
    <property type="entry name" value="Glutamate/aspartate ABC transporter, permease protein GltK"/>
    <property type="match status" value="1"/>
</dbReference>
<gene>
    <name evidence="15" type="ORF">HKX02_21415</name>
</gene>
<evidence type="ECO:0000259" key="14">
    <source>
        <dbReference type="PROSITE" id="PS50928"/>
    </source>
</evidence>
<dbReference type="AlphaFoldDB" id="A0A849KM89"/>
<dbReference type="NCBIfam" id="TIGR01726">
    <property type="entry name" value="HEQRo_perm_3TM"/>
    <property type="match status" value="1"/>
</dbReference>
<evidence type="ECO:0000256" key="3">
    <source>
        <dbReference type="ARBA" id="ARBA00022448"/>
    </source>
</evidence>
<dbReference type="GO" id="GO:0022857">
    <property type="term" value="F:transmembrane transporter activity"/>
    <property type="evidence" value="ECO:0007669"/>
    <property type="project" value="InterPro"/>
</dbReference>
<evidence type="ECO:0000256" key="13">
    <source>
        <dbReference type="SAM" id="MobiDB-lite"/>
    </source>
</evidence>
<dbReference type="GO" id="GO:0043190">
    <property type="term" value="C:ATP-binding cassette (ABC) transporter complex"/>
    <property type="evidence" value="ECO:0007669"/>
    <property type="project" value="InterPro"/>
</dbReference>
<keyword evidence="16" id="KW-1185">Reference proteome</keyword>
<name>A0A849KM89_9HYPH</name>
<feature type="transmembrane region" description="Helical" evidence="12">
    <location>
        <begin position="102"/>
        <end position="122"/>
    </location>
</feature>
<dbReference type="Proteomes" id="UP000574931">
    <property type="component" value="Unassembled WGS sequence"/>
</dbReference>
<evidence type="ECO:0000256" key="2">
    <source>
        <dbReference type="ARBA" id="ARBA00010072"/>
    </source>
</evidence>
<evidence type="ECO:0000256" key="6">
    <source>
        <dbReference type="ARBA" id="ARBA00022970"/>
    </source>
</evidence>
<dbReference type="PANTHER" id="PTHR30614:SF0">
    <property type="entry name" value="L-CYSTINE TRANSPORT SYSTEM PERMEASE PROTEIN TCYL"/>
    <property type="match status" value="1"/>
</dbReference>
<evidence type="ECO:0000256" key="7">
    <source>
        <dbReference type="ARBA" id="ARBA00022989"/>
    </source>
</evidence>
<dbReference type="SUPFAM" id="SSF161098">
    <property type="entry name" value="MetI-like"/>
    <property type="match status" value="1"/>
</dbReference>
<comment type="subcellular location">
    <subcellularLocation>
        <location evidence="1">Cell inner membrane</location>
        <topology evidence="1">Multi-pass membrane protein</topology>
    </subcellularLocation>
    <subcellularLocation>
        <location evidence="12">Cell membrane</location>
        <topology evidence="12">Multi-pass membrane protein</topology>
    </subcellularLocation>
</comment>
<evidence type="ECO:0000256" key="11">
    <source>
        <dbReference type="ARBA" id="ARBA00073645"/>
    </source>
</evidence>
<dbReference type="Pfam" id="PF00528">
    <property type="entry name" value="BPD_transp_1"/>
    <property type="match status" value="1"/>
</dbReference>
<evidence type="ECO:0000256" key="8">
    <source>
        <dbReference type="ARBA" id="ARBA00023136"/>
    </source>
</evidence>
<organism evidence="15 16">
    <name type="scientific">Ochrobactrum soli</name>
    <dbReference type="NCBI Taxonomy" id="2448455"/>
    <lineage>
        <taxon>Bacteria</taxon>
        <taxon>Pseudomonadati</taxon>
        <taxon>Pseudomonadota</taxon>
        <taxon>Alphaproteobacteria</taxon>
        <taxon>Hyphomicrobiales</taxon>
        <taxon>Brucellaceae</taxon>
        <taxon>Brucella/Ochrobactrum group</taxon>
        <taxon>Ochrobactrum</taxon>
    </lineage>
</organism>
<dbReference type="PROSITE" id="PS50928">
    <property type="entry name" value="ABC_TM1"/>
    <property type="match status" value="1"/>
</dbReference>
<dbReference type="GO" id="GO:0006865">
    <property type="term" value="P:amino acid transport"/>
    <property type="evidence" value="ECO:0007669"/>
    <property type="project" value="UniProtKB-KW"/>
</dbReference>
<evidence type="ECO:0000313" key="15">
    <source>
        <dbReference type="EMBL" id="NNU62801.1"/>
    </source>
</evidence>
<evidence type="ECO:0000256" key="10">
    <source>
        <dbReference type="ARBA" id="ARBA00062718"/>
    </source>
</evidence>
<evidence type="ECO:0000256" key="9">
    <source>
        <dbReference type="ARBA" id="ARBA00060298"/>
    </source>
</evidence>
<evidence type="ECO:0000256" key="5">
    <source>
        <dbReference type="ARBA" id="ARBA00022692"/>
    </source>
</evidence>
<dbReference type="InterPro" id="IPR000515">
    <property type="entry name" value="MetI-like"/>
</dbReference>
<dbReference type="InterPro" id="IPR043429">
    <property type="entry name" value="ArtM/GltK/GlnP/TcyL/YhdX-like"/>
</dbReference>
<comment type="subunit">
    <text evidence="10">The complex is composed of two ATP-binding proteins (GltL), two transmembrane proteins (GltJ and GltK) and a solute-binding protein (GltI).</text>
</comment>
<feature type="transmembrane region" description="Helical" evidence="12">
    <location>
        <begin position="248"/>
        <end position="273"/>
    </location>
</feature>
<dbReference type="CDD" id="cd06261">
    <property type="entry name" value="TM_PBP2"/>
    <property type="match status" value="1"/>
</dbReference>
<feature type="region of interest" description="Disordered" evidence="13">
    <location>
        <begin position="279"/>
        <end position="300"/>
    </location>
</feature>
<dbReference type="PANTHER" id="PTHR30614">
    <property type="entry name" value="MEMBRANE COMPONENT OF AMINO ACID ABC TRANSPORTER"/>
    <property type="match status" value="1"/>
</dbReference>
<sequence length="300" mass="32740">MDEPLATDIESMPVVPLRYYGRWLAAGALAIVLAGLVISMIINPRFQWAVVAQYIFEPSIMSGLVTTIWLTVAAMFIGVALGTAIALMRISKNAVLGSIASGYLWIFRGTPLLVQLIFWYNLSALYPQITVGFPFGPSLGSFDANKYITVYIAALLGLGLNEGAYMSEIVRSGLNSVPPGQREASEALGMSSFRIMTRIILPQAMRVIIPPTGNQLIGMLKTTSLVSVIALQELLYSAQLIYTANFQTIPLLIVASVWYLVLTTVLSIGQHFLERHFGKSDRRSTQTPASDAQDMSEKVA</sequence>
<proteinExistence type="inferred from homology"/>
<feature type="transmembrane region" description="Helical" evidence="12">
    <location>
        <begin position="63"/>
        <end position="90"/>
    </location>
</feature>
<keyword evidence="4" id="KW-1003">Cell membrane</keyword>
<comment type="similarity">
    <text evidence="2">Belongs to the binding-protein-dependent transport system permease family. HisMQ subfamily.</text>
</comment>
<comment type="function">
    <text evidence="9">Part of the ABC transporter complex GltIJKL involved in glutamate and aspartate uptake. Probably responsible for the translocation of the substrate across the membrane.</text>
</comment>
<comment type="caution">
    <text evidence="15">The sequence shown here is derived from an EMBL/GenBank/DDBJ whole genome shotgun (WGS) entry which is preliminary data.</text>
</comment>
<keyword evidence="3 12" id="KW-0813">Transport</keyword>
<accession>A0A849KM89</accession>
<protein>
    <recommendedName>
        <fullName evidence="11">Glutamate/aspartate import permease protein GltK</fullName>
    </recommendedName>
</protein>
<keyword evidence="8 12" id="KW-0472">Membrane</keyword>
<keyword evidence="5 12" id="KW-0812">Transmembrane</keyword>
<dbReference type="InterPro" id="IPR010065">
    <property type="entry name" value="AA_ABC_transptr_permease_3TM"/>
</dbReference>
<feature type="transmembrane region" description="Helical" evidence="12">
    <location>
        <begin position="20"/>
        <end position="42"/>
    </location>
</feature>
<evidence type="ECO:0000256" key="4">
    <source>
        <dbReference type="ARBA" id="ARBA00022475"/>
    </source>
</evidence>
<keyword evidence="6" id="KW-0029">Amino-acid transport</keyword>
<dbReference type="Gene3D" id="1.10.3720.10">
    <property type="entry name" value="MetI-like"/>
    <property type="match status" value="1"/>
</dbReference>
<dbReference type="EMBL" id="JABFCY010000016">
    <property type="protein sequence ID" value="NNU62801.1"/>
    <property type="molecule type" value="Genomic_DNA"/>
</dbReference>
<evidence type="ECO:0000313" key="16">
    <source>
        <dbReference type="Proteomes" id="UP000574931"/>
    </source>
</evidence>
<dbReference type="InterPro" id="IPR035906">
    <property type="entry name" value="MetI-like_sf"/>
</dbReference>
<evidence type="ECO:0000256" key="1">
    <source>
        <dbReference type="ARBA" id="ARBA00004429"/>
    </source>
</evidence>